<protein>
    <submittedName>
        <fullName evidence="6">DoxX family protein</fullName>
    </submittedName>
</protein>
<gene>
    <name evidence="7" type="ORF">A7D17_18515</name>
    <name evidence="6" type="ORF">VB146_16535</name>
</gene>
<feature type="transmembrane region" description="Helical" evidence="5">
    <location>
        <begin position="73"/>
        <end position="91"/>
    </location>
</feature>
<keyword evidence="4 5" id="KW-0472">Membrane</keyword>
<dbReference type="InterPro" id="IPR032808">
    <property type="entry name" value="DoxX"/>
</dbReference>
<dbReference type="EMBL" id="JAYFSO010000022">
    <property type="protein sequence ID" value="MEA5125428.1"/>
    <property type="molecule type" value="Genomic_DNA"/>
</dbReference>
<evidence type="ECO:0000256" key="3">
    <source>
        <dbReference type="ARBA" id="ARBA00022989"/>
    </source>
</evidence>
<dbReference type="AlphaFoldDB" id="A0A1A9MBF2"/>
<evidence type="ECO:0000313" key="6">
    <source>
        <dbReference type="EMBL" id="MEA5125428.1"/>
    </source>
</evidence>
<evidence type="ECO:0000256" key="1">
    <source>
        <dbReference type="ARBA" id="ARBA00004141"/>
    </source>
</evidence>
<dbReference type="EMBL" id="LXNG01000019">
    <property type="protein sequence ID" value="OAG67196.1"/>
    <property type="molecule type" value="Genomic_DNA"/>
</dbReference>
<proteinExistence type="predicted"/>
<dbReference type="Proteomes" id="UP000077659">
    <property type="component" value="Unassembled WGS sequence"/>
</dbReference>
<organism evidence="7 8">
    <name type="scientific">Xanthomonas floridensis</name>
    <dbReference type="NCBI Taxonomy" id="1843580"/>
    <lineage>
        <taxon>Bacteria</taxon>
        <taxon>Pseudomonadati</taxon>
        <taxon>Pseudomonadota</taxon>
        <taxon>Gammaproteobacteria</taxon>
        <taxon>Lysobacterales</taxon>
        <taxon>Lysobacteraceae</taxon>
        <taxon>Xanthomonas</taxon>
    </lineage>
</organism>
<keyword evidence="9" id="KW-1185">Reference proteome</keyword>
<comment type="subcellular location">
    <subcellularLocation>
        <location evidence="1">Membrane</location>
        <topology evidence="1">Multi-pass membrane protein</topology>
    </subcellularLocation>
</comment>
<dbReference type="Pfam" id="PF13564">
    <property type="entry name" value="DoxX_2"/>
    <property type="match status" value="1"/>
</dbReference>
<reference evidence="6 9" key="2">
    <citation type="submission" date="2023-12" db="EMBL/GenBank/DDBJ databases">
        <title>Genome sequencing of Xanthomonas floridensis.</title>
        <authorList>
            <person name="Greer S."/>
            <person name="Harrison J."/>
            <person name="Grant M."/>
            <person name="Vicente J."/>
            <person name="Studholme D."/>
        </authorList>
    </citation>
    <scope>NUCLEOTIDE SEQUENCE [LARGE SCALE GENOMIC DNA]</scope>
    <source>
        <strain evidence="6 9">WHRI 8848</strain>
    </source>
</reference>
<sequence length="143" mass="14974">MTAISVYWISTALLSLLYLTSAGLYIAKGEFVRKAQAELGYSAPLLVPFIIAIKLLGPLIILSRFNLALSDLAYAGILYHLLLSGMAHLGVRKPKGALPAALGLVFLAASFGTQNAARQPSSPYAPAAAELHALLSPSDAAPL</sequence>
<feature type="transmembrane region" description="Helical" evidence="5">
    <location>
        <begin position="6"/>
        <end position="27"/>
    </location>
</feature>
<dbReference type="STRING" id="1843580.A7D17_18515"/>
<keyword evidence="2 5" id="KW-0812">Transmembrane</keyword>
<accession>A0A1A9MBF2</accession>
<evidence type="ECO:0000256" key="5">
    <source>
        <dbReference type="SAM" id="Phobius"/>
    </source>
</evidence>
<evidence type="ECO:0000313" key="7">
    <source>
        <dbReference type="EMBL" id="OAG67196.1"/>
    </source>
</evidence>
<dbReference type="GO" id="GO:0016020">
    <property type="term" value="C:membrane"/>
    <property type="evidence" value="ECO:0007669"/>
    <property type="project" value="UniProtKB-SubCell"/>
</dbReference>
<evidence type="ECO:0000313" key="9">
    <source>
        <dbReference type="Proteomes" id="UP001303614"/>
    </source>
</evidence>
<dbReference type="RefSeq" id="WP_064509284.1">
    <property type="nucleotide sequence ID" value="NZ_JAYFSN010000022.1"/>
</dbReference>
<keyword evidence="3 5" id="KW-1133">Transmembrane helix</keyword>
<feature type="transmembrane region" description="Helical" evidence="5">
    <location>
        <begin position="98"/>
        <end position="117"/>
    </location>
</feature>
<dbReference type="OrthoDB" id="7960583at2"/>
<reference evidence="7 8" key="1">
    <citation type="submission" date="2016-05" db="EMBL/GenBank/DDBJ databases">
        <title>Pathogenic, phenotypic and molecular characterisation of Xanthomonas nasturtii sp. nov. and Xanthomonas floridensis sp. nov., new species of Xanthomonas associated with watercress production in Florida.</title>
        <authorList>
            <person name="Vicente J.G."/>
            <person name="Rothwell S."/>
            <person name="Holub E.B."/>
            <person name="Studholme D.J."/>
        </authorList>
    </citation>
    <scope>NUCLEOTIDE SEQUENCE [LARGE SCALE GENOMIC DNA]</scope>
    <source>
        <strain evidence="7 8">WHRI 8848</strain>
    </source>
</reference>
<feature type="transmembrane region" description="Helical" evidence="5">
    <location>
        <begin position="39"/>
        <end position="61"/>
    </location>
</feature>
<dbReference type="Proteomes" id="UP001303614">
    <property type="component" value="Unassembled WGS sequence"/>
</dbReference>
<evidence type="ECO:0000256" key="2">
    <source>
        <dbReference type="ARBA" id="ARBA00022692"/>
    </source>
</evidence>
<evidence type="ECO:0000256" key="4">
    <source>
        <dbReference type="ARBA" id="ARBA00023136"/>
    </source>
</evidence>
<evidence type="ECO:0000313" key="8">
    <source>
        <dbReference type="Proteomes" id="UP000077659"/>
    </source>
</evidence>
<comment type="caution">
    <text evidence="7">The sequence shown here is derived from an EMBL/GenBank/DDBJ whole genome shotgun (WGS) entry which is preliminary data.</text>
</comment>
<name>A0A1A9MBF2_9XANT</name>